<dbReference type="InterPro" id="IPR001100">
    <property type="entry name" value="Pyr_nuc-diS_OxRdtase"/>
</dbReference>
<dbReference type="PRINTS" id="PR00368">
    <property type="entry name" value="FADPNR"/>
</dbReference>
<comment type="catalytic activity">
    <reaction evidence="10 11">
        <text>N(6)-[(R)-dihydrolipoyl]-L-lysyl-[protein] + NAD(+) = N(6)-[(R)-lipoyl]-L-lysyl-[protein] + NADH + H(+)</text>
        <dbReference type="Rhea" id="RHEA:15045"/>
        <dbReference type="Rhea" id="RHEA-COMP:10474"/>
        <dbReference type="Rhea" id="RHEA-COMP:10475"/>
        <dbReference type="ChEBI" id="CHEBI:15378"/>
        <dbReference type="ChEBI" id="CHEBI:57540"/>
        <dbReference type="ChEBI" id="CHEBI:57945"/>
        <dbReference type="ChEBI" id="CHEBI:83099"/>
        <dbReference type="ChEBI" id="CHEBI:83100"/>
        <dbReference type="EC" id="1.8.1.4"/>
    </reaction>
</comment>
<keyword evidence="7 11" id="KW-0520">NAD</keyword>
<gene>
    <name evidence="14" type="primary">lpd</name>
    <name evidence="14" type="ORF">GCM10011506_25160</name>
</gene>
<dbReference type="SUPFAM" id="SSF51905">
    <property type="entry name" value="FAD/NAD(P)-binding domain"/>
    <property type="match status" value="1"/>
</dbReference>
<dbReference type="InterPro" id="IPR016156">
    <property type="entry name" value="FAD/NAD-linked_Rdtase_dimer_sf"/>
</dbReference>
<protein>
    <recommendedName>
        <fullName evidence="3 11">Dihydrolipoyl dehydrogenase</fullName>
        <ecNumber evidence="2 11">1.8.1.4</ecNumber>
    </recommendedName>
</protein>
<dbReference type="EC" id="1.8.1.4" evidence="2 11"/>
<evidence type="ECO:0000256" key="5">
    <source>
        <dbReference type="ARBA" id="ARBA00022827"/>
    </source>
</evidence>
<dbReference type="NCBIfam" id="TIGR01350">
    <property type="entry name" value="lipoamide_DH"/>
    <property type="match status" value="1"/>
</dbReference>
<evidence type="ECO:0000256" key="2">
    <source>
        <dbReference type="ARBA" id="ARBA00012608"/>
    </source>
</evidence>
<evidence type="ECO:0000256" key="3">
    <source>
        <dbReference type="ARBA" id="ARBA00016961"/>
    </source>
</evidence>
<dbReference type="EMBL" id="BMEC01000008">
    <property type="protein sequence ID" value="GGC38730.1"/>
    <property type="molecule type" value="Genomic_DNA"/>
</dbReference>
<keyword evidence="5 11" id="KW-0274">FAD</keyword>
<dbReference type="Pfam" id="PF02852">
    <property type="entry name" value="Pyr_redox_dim"/>
    <property type="match status" value="1"/>
</dbReference>
<feature type="domain" description="Pyridine nucleotide-disulphide oxidoreductase dimerisation" evidence="12">
    <location>
        <begin position="357"/>
        <end position="463"/>
    </location>
</feature>
<evidence type="ECO:0000256" key="1">
    <source>
        <dbReference type="ARBA" id="ARBA00007532"/>
    </source>
</evidence>
<reference evidence="15" key="1">
    <citation type="journal article" date="2019" name="Int. J. Syst. Evol. Microbiol.">
        <title>The Global Catalogue of Microorganisms (GCM) 10K type strain sequencing project: providing services to taxonomists for standard genome sequencing and annotation.</title>
        <authorList>
            <consortium name="The Broad Institute Genomics Platform"/>
            <consortium name="The Broad Institute Genome Sequencing Center for Infectious Disease"/>
            <person name="Wu L."/>
            <person name="Ma J."/>
        </authorList>
    </citation>
    <scope>NUCLEOTIDE SEQUENCE [LARGE SCALE GENOMIC DNA]</scope>
    <source>
        <strain evidence="15">CGMCC 1.10832</strain>
    </source>
</reference>
<keyword evidence="4 11" id="KW-0285">Flavoprotein</keyword>
<dbReference type="Pfam" id="PF07992">
    <property type="entry name" value="Pyr_redox_2"/>
    <property type="match status" value="1"/>
</dbReference>
<evidence type="ECO:0000256" key="10">
    <source>
        <dbReference type="ARBA" id="ARBA00049187"/>
    </source>
</evidence>
<evidence type="ECO:0000259" key="13">
    <source>
        <dbReference type="Pfam" id="PF07992"/>
    </source>
</evidence>
<dbReference type="PANTHER" id="PTHR22912:SF160">
    <property type="entry name" value="DIHYDROLIPOYL DEHYDROGENASE"/>
    <property type="match status" value="1"/>
</dbReference>
<dbReference type="PIRSF" id="PIRSF000350">
    <property type="entry name" value="Mercury_reductase_MerA"/>
    <property type="match status" value="1"/>
</dbReference>
<keyword evidence="6 11" id="KW-0560">Oxidoreductase</keyword>
<evidence type="ECO:0000256" key="6">
    <source>
        <dbReference type="ARBA" id="ARBA00023002"/>
    </source>
</evidence>
<dbReference type="Proteomes" id="UP000636010">
    <property type="component" value="Unassembled WGS sequence"/>
</dbReference>
<dbReference type="InterPro" id="IPR036188">
    <property type="entry name" value="FAD/NAD-bd_sf"/>
</dbReference>
<comment type="miscellaneous">
    <text evidence="11">The active site is a redox-active disulfide bond.</text>
</comment>
<dbReference type="PROSITE" id="PS00076">
    <property type="entry name" value="PYRIDINE_REDOX_1"/>
    <property type="match status" value="1"/>
</dbReference>
<organism evidence="14 15">
    <name type="scientific">Marivirga lumbricoides</name>
    <dbReference type="NCBI Taxonomy" id="1046115"/>
    <lineage>
        <taxon>Bacteria</taxon>
        <taxon>Pseudomonadati</taxon>
        <taxon>Bacteroidota</taxon>
        <taxon>Cytophagia</taxon>
        <taxon>Cytophagales</taxon>
        <taxon>Marivirgaceae</taxon>
        <taxon>Marivirga</taxon>
    </lineage>
</organism>
<keyword evidence="15" id="KW-1185">Reference proteome</keyword>
<sequence>MILNVRTNMSDKNKKQLVIIGAGPGGYAAAFHAADLGLKVTLVDPEVNPGGVCLYRGCIPSKALLHLAKIKQEAMQAEDWGIAFEPPSVDAAKIFKWKDETVKQLTGGLGQLSKARKIEYIKGRARFKSDTTLEIENVDGEDSTVTFENVIIATGSGPSTIPNIEYDYKFIIDSTDALDLKEIPEKMLVIGGGYIGLELGSAFASFGSKVSIAEMTESFLPGADRDLVKIFEKESKQLFEEVYFKTSVEKATVKDKKVTVILKGEKESQKKKYDKVLVAVGRKPNTDSFNIEKAGIEMDDKGFIKVDDKRATNVKNIYAIGDVTGEPMLAHKASHEGRIAAEVIAGHPGAAYAPKVIPGIVFTNPEIAWCGLTETDAKDKKVKVLKFPWGASGRAKAIGTANGLTKLIVHPESGIVLGGGVAGKGAGSLIPEIALAVEMGATTEDLALTIHPHPTLSETIMESAESFLGGATHYLGK</sequence>
<evidence type="ECO:0000259" key="12">
    <source>
        <dbReference type="Pfam" id="PF02852"/>
    </source>
</evidence>
<evidence type="ECO:0000256" key="7">
    <source>
        <dbReference type="ARBA" id="ARBA00023027"/>
    </source>
</evidence>
<dbReference type="InterPro" id="IPR006258">
    <property type="entry name" value="Lipoamide_DH"/>
</dbReference>
<dbReference type="InterPro" id="IPR004099">
    <property type="entry name" value="Pyr_nucl-diS_OxRdtase_dimer"/>
</dbReference>
<evidence type="ECO:0000313" key="14">
    <source>
        <dbReference type="EMBL" id="GGC38730.1"/>
    </source>
</evidence>
<keyword evidence="9 11" id="KW-0676">Redox-active center</keyword>
<dbReference type="InterPro" id="IPR023753">
    <property type="entry name" value="FAD/NAD-binding_dom"/>
</dbReference>
<dbReference type="InterPro" id="IPR012999">
    <property type="entry name" value="Pyr_OxRdtase_I_AS"/>
</dbReference>
<dbReference type="PANTHER" id="PTHR22912">
    <property type="entry name" value="DISULFIDE OXIDOREDUCTASE"/>
    <property type="match status" value="1"/>
</dbReference>
<dbReference type="SUPFAM" id="SSF55424">
    <property type="entry name" value="FAD/NAD-linked reductases, dimerisation (C-terminal) domain"/>
    <property type="match status" value="1"/>
</dbReference>
<dbReference type="InterPro" id="IPR050151">
    <property type="entry name" value="Class-I_Pyr_Nuc-Dis_Oxidored"/>
</dbReference>
<keyword evidence="8" id="KW-1015">Disulfide bond</keyword>
<evidence type="ECO:0000313" key="15">
    <source>
        <dbReference type="Proteomes" id="UP000636010"/>
    </source>
</evidence>
<dbReference type="Gene3D" id="3.50.50.60">
    <property type="entry name" value="FAD/NAD(P)-binding domain"/>
    <property type="match status" value="2"/>
</dbReference>
<evidence type="ECO:0000256" key="8">
    <source>
        <dbReference type="ARBA" id="ARBA00023157"/>
    </source>
</evidence>
<feature type="domain" description="FAD/NAD(P)-binding" evidence="13">
    <location>
        <begin position="16"/>
        <end position="337"/>
    </location>
</feature>
<comment type="cofactor">
    <cofactor evidence="11">
        <name>FAD</name>
        <dbReference type="ChEBI" id="CHEBI:57692"/>
    </cofactor>
    <text evidence="11">Binds 1 FAD per subunit.</text>
</comment>
<proteinExistence type="inferred from homology"/>
<dbReference type="PRINTS" id="PR00411">
    <property type="entry name" value="PNDRDTASEI"/>
</dbReference>
<evidence type="ECO:0000256" key="9">
    <source>
        <dbReference type="ARBA" id="ARBA00023284"/>
    </source>
</evidence>
<comment type="similarity">
    <text evidence="1 11">Belongs to the class-I pyridine nucleotide-disulfide oxidoreductase family.</text>
</comment>
<evidence type="ECO:0000256" key="11">
    <source>
        <dbReference type="RuleBase" id="RU003692"/>
    </source>
</evidence>
<comment type="caution">
    <text evidence="14">The sequence shown here is derived from an EMBL/GenBank/DDBJ whole genome shotgun (WGS) entry which is preliminary data.</text>
</comment>
<accession>A0ABQ1MDK2</accession>
<evidence type="ECO:0000256" key="4">
    <source>
        <dbReference type="ARBA" id="ARBA00022630"/>
    </source>
</evidence>
<dbReference type="Gene3D" id="3.30.390.30">
    <property type="match status" value="1"/>
</dbReference>
<name>A0ABQ1MDK2_9BACT</name>